<feature type="non-terminal residue" evidence="1">
    <location>
        <position position="1"/>
    </location>
</feature>
<evidence type="ECO:0000313" key="1">
    <source>
        <dbReference type="EMBL" id="KAI4819621.1"/>
    </source>
</evidence>
<proteinExistence type="predicted"/>
<dbReference type="EMBL" id="CM043794">
    <property type="protein sequence ID" value="KAI4819621.1"/>
    <property type="molecule type" value="Genomic_DNA"/>
</dbReference>
<comment type="caution">
    <text evidence="1">The sequence shown here is derived from an EMBL/GenBank/DDBJ whole genome shotgun (WGS) entry which is preliminary data.</text>
</comment>
<gene>
    <name evidence="1" type="ORF">KUCAC02_004861</name>
</gene>
<keyword evidence="2" id="KW-1185">Reference proteome</keyword>
<organism evidence="1 2">
    <name type="scientific">Chaenocephalus aceratus</name>
    <name type="common">Blackfin icefish</name>
    <name type="synonym">Chaenichthys aceratus</name>
    <dbReference type="NCBI Taxonomy" id="36190"/>
    <lineage>
        <taxon>Eukaryota</taxon>
        <taxon>Metazoa</taxon>
        <taxon>Chordata</taxon>
        <taxon>Craniata</taxon>
        <taxon>Vertebrata</taxon>
        <taxon>Euteleostomi</taxon>
        <taxon>Actinopterygii</taxon>
        <taxon>Neopterygii</taxon>
        <taxon>Teleostei</taxon>
        <taxon>Neoteleostei</taxon>
        <taxon>Acanthomorphata</taxon>
        <taxon>Eupercaria</taxon>
        <taxon>Perciformes</taxon>
        <taxon>Notothenioidei</taxon>
        <taxon>Channichthyidae</taxon>
        <taxon>Chaenocephalus</taxon>
    </lineage>
</organism>
<feature type="non-terminal residue" evidence="1">
    <location>
        <position position="132"/>
    </location>
</feature>
<reference evidence="1" key="1">
    <citation type="submission" date="2022-05" db="EMBL/GenBank/DDBJ databases">
        <title>Chromosome-level genome of Chaenocephalus aceratus.</title>
        <authorList>
            <person name="Park H."/>
        </authorList>
    </citation>
    <scope>NUCLEOTIDE SEQUENCE</scope>
    <source>
        <strain evidence="1">KU_202001</strain>
    </source>
</reference>
<name>A0ACB9WZV6_CHAAC</name>
<evidence type="ECO:0000313" key="2">
    <source>
        <dbReference type="Proteomes" id="UP001057452"/>
    </source>
</evidence>
<sequence length="132" mass="15165">SDKTQLRVVDGVRISTRQRVIHLHCGDTCAVLTVRALTEREEGKQQPHDSKDTLSPHIITTCFTKRFLVTLDIFTWITTLPAWRSLPVCRRSYRDVARSALPLDDPLSLKCRGIIGRRFERPRLQIDGRWGA</sequence>
<protein>
    <submittedName>
        <fullName evidence="1">Uncharacterized protein</fullName>
    </submittedName>
</protein>
<dbReference type="Proteomes" id="UP001057452">
    <property type="component" value="Chromosome 10"/>
</dbReference>
<accession>A0ACB9WZV6</accession>